<dbReference type="GO" id="GO:0003941">
    <property type="term" value="F:L-serine ammonia-lyase activity"/>
    <property type="evidence" value="ECO:0007669"/>
    <property type="project" value="TreeGrafter"/>
</dbReference>
<gene>
    <name evidence="10" type="ORF">SAMN05421781_2428</name>
</gene>
<name>A0A1H2WH01_9BACI</name>
<organism evidence="10 11">
    <name type="scientific">Marinococcus luteus</name>
    <dbReference type="NCBI Taxonomy" id="1122204"/>
    <lineage>
        <taxon>Bacteria</taxon>
        <taxon>Bacillati</taxon>
        <taxon>Bacillota</taxon>
        <taxon>Bacilli</taxon>
        <taxon>Bacillales</taxon>
        <taxon>Bacillaceae</taxon>
        <taxon>Marinococcus</taxon>
    </lineage>
</organism>
<dbReference type="InterPro" id="IPR036052">
    <property type="entry name" value="TrpB-like_PALP_sf"/>
</dbReference>
<evidence type="ECO:0000256" key="7">
    <source>
        <dbReference type="ARBA" id="ARBA00025527"/>
    </source>
</evidence>
<dbReference type="STRING" id="1122204.SAMN05421781_2428"/>
<evidence type="ECO:0000313" key="10">
    <source>
        <dbReference type="EMBL" id="SDW79825.1"/>
    </source>
</evidence>
<dbReference type="RefSeq" id="WP_091615462.1">
    <property type="nucleotide sequence ID" value="NZ_FNNC01000005.1"/>
</dbReference>
<comment type="cofactor">
    <cofactor evidence="2">
        <name>pyridoxal 5'-phosphate</name>
        <dbReference type="ChEBI" id="CHEBI:597326"/>
    </cofactor>
</comment>
<evidence type="ECO:0000256" key="2">
    <source>
        <dbReference type="ARBA" id="ARBA00001933"/>
    </source>
</evidence>
<dbReference type="GO" id="GO:0030170">
    <property type="term" value="F:pyridoxal phosphate binding"/>
    <property type="evidence" value="ECO:0007669"/>
    <property type="project" value="InterPro"/>
</dbReference>
<evidence type="ECO:0000256" key="6">
    <source>
        <dbReference type="ARBA" id="ARBA00023239"/>
    </source>
</evidence>
<keyword evidence="11" id="KW-1185">Reference proteome</keyword>
<dbReference type="PROSITE" id="PS00165">
    <property type="entry name" value="DEHYDRATASE_SER_THR"/>
    <property type="match status" value="1"/>
</dbReference>
<dbReference type="OrthoDB" id="9811476at2"/>
<dbReference type="PANTHER" id="PTHR48078:SF6">
    <property type="entry name" value="L-THREONINE DEHYDRATASE CATABOLIC TDCB"/>
    <property type="match status" value="1"/>
</dbReference>
<reference evidence="10 11" key="1">
    <citation type="submission" date="2016-10" db="EMBL/GenBank/DDBJ databases">
        <authorList>
            <person name="de Groot N.N."/>
        </authorList>
    </citation>
    <scope>NUCLEOTIDE SEQUENCE [LARGE SCALE GENOMIC DNA]</scope>
    <source>
        <strain evidence="10 11">DSM 23126</strain>
    </source>
</reference>
<evidence type="ECO:0000256" key="4">
    <source>
        <dbReference type="ARBA" id="ARBA00012096"/>
    </source>
</evidence>
<dbReference type="InterPro" id="IPR001926">
    <property type="entry name" value="TrpB-like_PALP"/>
</dbReference>
<evidence type="ECO:0000313" key="11">
    <source>
        <dbReference type="Proteomes" id="UP000199488"/>
    </source>
</evidence>
<dbReference type="GO" id="GO:0006565">
    <property type="term" value="P:L-serine catabolic process"/>
    <property type="evidence" value="ECO:0007669"/>
    <property type="project" value="TreeGrafter"/>
</dbReference>
<dbReference type="EC" id="4.3.1.19" evidence="4"/>
<dbReference type="Gene3D" id="3.40.50.1100">
    <property type="match status" value="2"/>
</dbReference>
<dbReference type="GO" id="GO:0004794">
    <property type="term" value="F:threonine deaminase activity"/>
    <property type="evidence" value="ECO:0007669"/>
    <property type="project" value="UniProtKB-EC"/>
</dbReference>
<dbReference type="Pfam" id="PF00291">
    <property type="entry name" value="PALP"/>
    <property type="match status" value="1"/>
</dbReference>
<comment type="function">
    <text evidence="7">Catalyzes the anaerobic formation of alpha-ketobutyrate and ammonia from threonine in a two-step reaction. The first step involved a dehydration of threonine and a production of enamine intermediates (aminocrotonate), which tautomerizes to its imine form (iminobutyrate). Both intermediates are unstable and short-lived. The second step is the nonenzymatic hydrolysis of the enamine/imine intermediates to form 2-ketobutyrate and free ammonia. In the low water environment of the cell, the second step is accelerated by RidA.</text>
</comment>
<dbReference type="Proteomes" id="UP000199488">
    <property type="component" value="Unassembled WGS sequence"/>
</dbReference>
<evidence type="ECO:0000259" key="9">
    <source>
        <dbReference type="Pfam" id="PF00291"/>
    </source>
</evidence>
<keyword evidence="5" id="KW-0663">Pyridoxal phosphate</keyword>
<dbReference type="GO" id="GO:0009097">
    <property type="term" value="P:isoleucine biosynthetic process"/>
    <property type="evidence" value="ECO:0007669"/>
    <property type="project" value="TreeGrafter"/>
</dbReference>
<comment type="similarity">
    <text evidence="3">Belongs to the serine/threonine dehydratase family.</text>
</comment>
<sequence>MLTLQDAWEARQRLRPVLPETPLLFSQPLTNIAGQPVYLKLEQMHVTGSFKLRGATNMIRSLTPEQRAQGVVTFSTGNHGFAVATAAASLGIRSVVCVSENVPANKVEALKASGAELHVEGSGQDEAGEVSARLVEEEGLTLIPPFDHPSVIAGQATMGLEIIEHLPSVKHVLTGLSGGGLLSGLGLALKEQIPDLELSGLSLREGAAMDESLNIGKPTLVPEAPTLADSLLGGIGLENRYTFSMVQRYADQRLRLHEDTIARGMAFLYDKHKMVVEGAAAVGAGALLDGLVSVNGPTVLIVSGSSVDVHTHREAVAPYI</sequence>
<dbReference type="InterPro" id="IPR000634">
    <property type="entry name" value="Ser/Thr_deHydtase_PyrdxlP-BS"/>
</dbReference>
<evidence type="ECO:0000256" key="1">
    <source>
        <dbReference type="ARBA" id="ARBA00001274"/>
    </source>
</evidence>
<protein>
    <recommendedName>
        <fullName evidence="4">threonine ammonia-lyase</fullName>
        <ecNumber evidence="4">4.3.1.19</ecNumber>
    </recommendedName>
    <alternativeName>
        <fullName evidence="8">Threonine deaminase</fullName>
    </alternativeName>
</protein>
<proteinExistence type="inferred from homology"/>
<dbReference type="AlphaFoldDB" id="A0A1H2WH01"/>
<dbReference type="InterPro" id="IPR050147">
    <property type="entry name" value="Ser/Thr_Dehydratase"/>
</dbReference>
<keyword evidence="6 10" id="KW-0456">Lyase</keyword>
<comment type="catalytic activity">
    <reaction evidence="1">
        <text>L-threonine = 2-oxobutanoate + NH4(+)</text>
        <dbReference type="Rhea" id="RHEA:22108"/>
        <dbReference type="ChEBI" id="CHEBI:16763"/>
        <dbReference type="ChEBI" id="CHEBI:28938"/>
        <dbReference type="ChEBI" id="CHEBI:57926"/>
        <dbReference type="EC" id="4.3.1.19"/>
    </reaction>
</comment>
<dbReference type="SUPFAM" id="SSF53686">
    <property type="entry name" value="Tryptophan synthase beta subunit-like PLP-dependent enzymes"/>
    <property type="match status" value="1"/>
</dbReference>
<accession>A0A1H2WH01</accession>
<evidence type="ECO:0000256" key="5">
    <source>
        <dbReference type="ARBA" id="ARBA00022898"/>
    </source>
</evidence>
<feature type="domain" description="Tryptophan synthase beta chain-like PALP" evidence="9">
    <location>
        <begin position="20"/>
        <end position="304"/>
    </location>
</feature>
<evidence type="ECO:0000256" key="8">
    <source>
        <dbReference type="ARBA" id="ARBA00031427"/>
    </source>
</evidence>
<dbReference type="GO" id="GO:0006567">
    <property type="term" value="P:L-threonine catabolic process"/>
    <property type="evidence" value="ECO:0007669"/>
    <property type="project" value="TreeGrafter"/>
</dbReference>
<dbReference type="EMBL" id="FNNC01000005">
    <property type="protein sequence ID" value="SDW79825.1"/>
    <property type="molecule type" value="Genomic_DNA"/>
</dbReference>
<dbReference type="FunFam" id="3.40.50.1100:FF:000005">
    <property type="entry name" value="Threonine dehydratase catabolic"/>
    <property type="match status" value="1"/>
</dbReference>
<evidence type="ECO:0000256" key="3">
    <source>
        <dbReference type="ARBA" id="ARBA00010869"/>
    </source>
</evidence>
<dbReference type="PANTHER" id="PTHR48078">
    <property type="entry name" value="THREONINE DEHYDRATASE, MITOCHONDRIAL-RELATED"/>
    <property type="match status" value="1"/>
</dbReference>
<dbReference type="NCBIfam" id="NF005680">
    <property type="entry name" value="PRK07476.1"/>
    <property type="match status" value="1"/>
</dbReference>